<keyword evidence="13 15" id="KW-0030">Aminoacyl-tRNA synthetase</keyword>
<dbReference type="Pfam" id="PF17759">
    <property type="entry name" value="tRNA_synthFbeta"/>
    <property type="match status" value="1"/>
</dbReference>
<dbReference type="InterPro" id="IPR045060">
    <property type="entry name" value="Phe-tRNA-ligase_IIc_bsu"/>
</dbReference>
<evidence type="ECO:0000256" key="16">
    <source>
        <dbReference type="PROSITE-ProRule" id="PRU00209"/>
    </source>
</evidence>
<evidence type="ECO:0000256" key="10">
    <source>
        <dbReference type="ARBA" id="ARBA00022842"/>
    </source>
</evidence>
<dbReference type="PROSITE" id="PS51483">
    <property type="entry name" value="B5"/>
    <property type="match status" value="1"/>
</dbReference>
<keyword evidence="6 15" id="KW-0436">Ligase</keyword>
<comment type="similarity">
    <text evidence="2 15">Belongs to the phenylalanyl-tRNA synthetase beta subunit family. Type 1 subfamily.</text>
</comment>
<feature type="domain" description="TRNA-binding" evidence="17">
    <location>
        <begin position="41"/>
        <end position="159"/>
    </location>
</feature>
<evidence type="ECO:0000256" key="15">
    <source>
        <dbReference type="HAMAP-Rule" id="MF_00283"/>
    </source>
</evidence>
<dbReference type="SMART" id="SM00896">
    <property type="entry name" value="FDX-ACB"/>
    <property type="match status" value="1"/>
</dbReference>
<dbReference type="GO" id="GO:0009328">
    <property type="term" value="C:phenylalanine-tRNA ligase complex"/>
    <property type="evidence" value="ECO:0007669"/>
    <property type="project" value="TreeGrafter"/>
</dbReference>
<dbReference type="HAMAP" id="MF_00283">
    <property type="entry name" value="Phe_tRNA_synth_beta1"/>
    <property type="match status" value="1"/>
</dbReference>
<dbReference type="InterPro" id="IPR002547">
    <property type="entry name" value="tRNA-bd_dom"/>
</dbReference>
<dbReference type="SUPFAM" id="SSF50249">
    <property type="entry name" value="Nucleic acid-binding proteins"/>
    <property type="match status" value="1"/>
</dbReference>
<dbReference type="InterPro" id="IPR004532">
    <property type="entry name" value="Phe-tRNA-ligase_IIc_bsu_bact"/>
</dbReference>
<comment type="catalytic activity">
    <reaction evidence="14 15">
        <text>tRNA(Phe) + L-phenylalanine + ATP = L-phenylalanyl-tRNA(Phe) + AMP + diphosphate + H(+)</text>
        <dbReference type="Rhea" id="RHEA:19413"/>
        <dbReference type="Rhea" id="RHEA-COMP:9668"/>
        <dbReference type="Rhea" id="RHEA-COMP:9699"/>
        <dbReference type="ChEBI" id="CHEBI:15378"/>
        <dbReference type="ChEBI" id="CHEBI:30616"/>
        <dbReference type="ChEBI" id="CHEBI:33019"/>
        <dbReference type="ChEBI" id="CHEBI:58095"/>
        <dbReference type="ChEBI" id="CHEBI:78442"/>
        <dbReference type="ChEBI" id="CHEBI:78531"/>
        <dbReference type="ChEBI" id="CHEBI:456215"/>
        <dbReference type="EC" id="6.1.1.20"/>
    </reaction>
</comment>
<dbReference type="InterPro" id="IPR009061">
    <property type="entry name" value="DNA-bd_dom_put_sf"/>
</dbReference>
<dbReference type="GO" id="GO:0004826">
    <property type="term" value="F:phenylalanine-tRNA ligase activity"/>
    <property type="evidence" value="ECO:0007669"/>
    <property type="project" value="UniProtKB-UniRule"/>
</dbReference>
<protein>
    <recommendedName>
        <fullName evidence="15">Phenylalanine--tRNA ligase beta subunit</fullName>
        <ecNumber evidence="15">6.1.1.20</ecNumber>
    </recommendedName>
    <alternativeName>
        <fullName evidence="15">Phenylalanyl-tRNA synthetase beta subunit</fullName>
        <shortName evidence="15">PheRS</shortName>
    </alternativeName>
</protein>
<feature type="binding site" evidence="15">
    <location>
        <position position="476"/>
    </location>
    <ligand>
        <name>Mg(2+)</name>
        <dbReference type="ChEBI" id="CHEBI:18420"/>
        <note>shared with alpha subunit</note>
    </ligand>
</feature>
<keyword evidence="8 15" id="KW-0547">Nucleotide-binding</keyword>
<name>A0A0G1Q8V5_9BACT</name>
<dbReference type="SMART" id="SM00873">
    <property type="entry name" value="B3_4"/>
    <property type="match status" value="1"/>
</dbReference>
<evidence type="ECO:0000259" key="18">
    <source>
        <dbReference type="PROSITE" id="PS51447"/>
    </source>
</evidence>
<dbReference type="GO" id="GO:0006432">
    <property type="term" value="P:phenylalanyl-tRNA aminoacylation"/>
    <property type="evidence" value="ECO:0007669"/>
    <property type="project" value="UniProtKB-UniRule"/>
</dbReference>
<reference evidence="20 21" key="1">
    <citation type="journal article" date="2015" name="Nature">
        <title>rRNA introns, odd ribosomes, and small enigmatic genomes across a large radiation of phyla.</title>
        <authorList>
            <person name="Brown C.T."/>
            <person name="Hug L.A."/>
            <person name="Thomas B.C."/>
            <person name="Sharon I."/>
            <person name="Castelle C.J."/>
            <person name="Singh A."/>
            <person name="Wilkins M.J."/>
            <person name="Williams K.H."/>
            <person name="Banfield J.F."/>
        </authorList>
    </citation>
    <scope>NUCLEOTIDE SEQUENCE [LARGE SCALE GENOMIC DNA]</scope>
</reference>
<keyword evidence="10 15" id="KW-0460">Magnesium</keyword>
<evidence type="ECO:0000259" key="19">
    <source>
        <dbReference type="PROSITE" id="PS51483"/>
    </source>
</evidence>
<evidence type="ECO:0000313" key="20">
    <source>
        <dbReference type="EMBL" id="KKU41247.1"/>
    </source>
</evidence>
<keyword evidence="7 15" id="KW-0479">Metal-binding</keyword>
<evidence type="ECO:0000256" key="14">
    <source>
        <dbReference type="ARBA" id="ARBA00049255"/>
    </source>
</evidence>
<dbReference type="Proteomes" id="UP000034795">
    <property type="component" value="Unassembled WGS sequence"/>
</dbReference>
<evidence type="ECO:0000256" key="4">
    <source>
        <dbReference type="ARBA" id="ARBA00022490"/>
    </source>
</evidence>
<accession>A0A0G1Q8V5</accession>
<dbReference type="InterPro" id="IPR005146">
    <property type="entry name" value="B3/B4_tRNA-bd"/>
</dbReference>
<comment type="subunit">
    <text evidence="3 15">Tetramer of two alpha and two beta subunits.</text>
</comment>
<keyword evidence="5 16" id="KW-0820">tRNA-binding</keyword>
<evidence type="ECO:0000256" key="9">
    <source>
        <dbReference type="ARBA" id="ARBA00022840"/>
    </source>
</evidence>
<dbReference type="SUPFAM" id="SSF46955">
    <property type="entry name" value="Putative DNA-binding domain"/>
    <property type="match status" value="1"/>
</dbReference>
<dbReference type="SMART" id="SM00874">
    <property type="entry name" value="B5"/>
    <property type="match status" value="1"/>
</dbReference>
<dbReference type="InterPro" id="IPR033714">
    <property type="entry name" value="tRNA_bind_bactPheRS"/>
</dbReference>
<dbReference type="Gene3D" id="3.30.930.10">
    <property type="entry name" value="Bira Bifunctional Protein, Domain 2"/>
    <property type="match status" value="1"/>
</dbReference>
<evidence type="ECO:0000256" key="1">
    <source>
        <dbReference type="ARBA" id="ARBA00004496"/>
    </source>
</evidence>
<dbReference type="NCBIfam" id="TIGR00472">
    <property type="entry name" value="pheT_bact"/>
    <property type="match status" value="1"/>
</dbReference>
<feature type="domain" description="B5" evidence="19">
    <location>
        <begin position="413"/>
        <end position="489"/>
    </location>
</feature>
<dbReference type="AlphaFoldDB" id="A0A0G1Q8V5"/>
<dbReference type="GO" id="GO:0000287">
    <property type="term" value="F:magnesium ion binding"/>
    <property type="evidence" value="ECO:0007669"/>
    <property type="project" value="UniProtKB-UniRule"/>
</dbReference>
<evidence type="ECO:0000256" key="8">
    <source>
        <dbReference type="ARBA" id="ARBA00022741"/>
    </source>
</evidence>
<evidence type="ECO:0000256" key="11">
    <source>
        <dbReference type="ARBA" id="ARBA00022884"/>
    </source>
</evidence>
<dbReference type="PANTHER" id="PTHR10947">
    <property type="entry name" value="PHENYLALANYL-TRNA SYNTHETASE BETA CHAIN AND LEUCINE-RICH REPEAT-CONTAINING PROTEIN 47"/>
    <property type="match status" value="1"/>
</dbReference>
<dbReference type="Gene3D" id="3.30.70.380">
    <property type="entry name" value="Ferrodoxin-fold anticodon-binding domain"/>
    <property type="match status" value="1"/>
</dbReference>
<comment type="subcellular location">
    <subcellularLocation>
        <location evidence="1 15">Cytoplasm</location>
    </subcellularLocation>
</comment>
<dbReference type="Gene3D" id="2.40.50.140">
    <property type="entry name" value="Nucleic acid-binding proteins"/>
    <property type="match status" value="1"/>
</dbReference>
<feature type="domain" description="FDX-ACB" evidence="18">
    <location>
        <begin position="706"/>
        <end position="798"/>
    </location>
</feature>
<dbReference type="InterPro" id="IPR041616">
    <property type="entry name" value="PheRS_beta_core"/>
</dbReference>
<dbReference type="PROSITE" id="PS50886">
    <property type="entry name" value="TRBD"/>
    <property type="match status" value="1"/>
</dbReference>
<sequence length="799" mass="87955">MNIMVSYSWLKEYLHTDLAPDVFATRMTNAGNSVERLHDLSSLYRGMVVGEVKRLSEHPNANKLHLAFTDIGGREVEIVCGGVNLKEGMKVAVALPGSKVRWHGKGDLVTLEETEIRGVKSVGMICAASELGFEKMLQGEKDIWDIGSLTDAPAGTPLAEALGLEDTLFDIEVTTNRPDAMCVIGQAREGGAVTEEKFEWKPPIISASSEVSPHAFKVEVEAPDLCPKYQGIRLDGVKVEPSPWWLQKKLLLAGYKPINNIVDVTNYILHEYGQPLHAFDADTIEGATIVVRRAKKGETIAALDGTVCELTPEMLVIADIKKPVAIAGVMGGLETGTQEKTTKVIIESAIFDPLSIRRTARALNLPSAASQLFEKGLSAPSTDAALGRAVELILQVAGGKVASSIITKEAEPFREKVLLFDPDRANALMGIILPKEDMIETLERLGFEVVPQGLVYHVTVPYWRQYDIEASVDFTEEVARIYGYDRFPSILPSGTLAGLTQDPALSWQRRIKQILCGAGCTEMYAYAFTSKVELTAYGYDADKEAVRVENPLSTDQEFMRPSLIPSLLTMIEMNEGQEPSGDLFELAPVYHPQGSDLPKQELSLVIATYGKDGEENFYRAKGLLERLLRQVGIKDWTLDREVKADDWHAGRSARVMIGGKALGVIGQVAPQRAEAFRVSQPVVLISLDAEAMIALCTTAHTYEPLSLYPPVKRDLAFIVDLQTEYETIVAALRKQSHLLEQVELFDVYRGSHVGEGKKSLALHLSFRAEERTLEAGEVEIEIQTLTQMLIKQFSATMRG</sequence>
<organism evidence="20 21">
    <name type="scientific">Candidatus Uhrbacteria bacterium GW2011_GWE2_46_68</name>
    <dbReference type="NCBI Taxonomy" id="1618994"/>
    <lineage>
        <taxon>Bacteria</taxon>
        <taxon>Candidatus Uhriibacteriota</taxon>
    </lineage>
</organism>
<keyword evidence="12 15" id="KW-0648">Protein biosynthesis</keyword>
<dbReference type="Pfam" id="PF03483">
    <property type="entry name" value="B3_4"/>
    <property type="match status" value="1"/>
</dbReference>
<feature type="binding site" evidence="15">
    <location>
        <position position="473"/>
    </location>
    <ligand>
        <name>Mg(2+)</name>
        <dbReference type="ChEBI" id="CHEBI:18420"/>
        <note>shared with alpha subunit</note>
    </ligand>
</feature>
<dbReference type="SUPFAM" id="SSF56037">
    <property type="entry name" value="PheT/TilS domain"/>
    <property type="match status" value="1"/>
</dbReference>
<dbReference type="FunFam" id="3.50.40.10:FF:000001">
    <property type="entry name" value="Phenylalanine--tRNA ligase beta subunit"/>
    <property type="match status" value="1"/>
</dbReference>
<evidence type="ECO:0000313" key="21">
    <source>
        <dbReference type="Proteomes" id="UP000034795"/>
    </source>
</evidence>
<dbReference type="InterPro" id="IPR020825">
    <property type="entry name" value="Phe-tRNA_synthase-like_B3/B4"/>
</dbReference>
<dbReference type="SUPFAM" id="SSF55681">
    <property type="entry name" value="Class II aaRS and biotin synthetases"/>
    <property type="match status" value="1"/>
</dbReference>
<dbReference type="STRING" id="1618994.UX57_C0005G0077"/>
<dbReference type="GO" id="GO:0000049">
    <property type="term" value="F:tRNA binding"/>
    <property type="evidence" value="ECO:0007669"/>
    <property type="project" value="UniProtKB-UniRule"/>
</dbReference>
<dbReference type="CDD" id="cd02796">
    <property type="entry name" value="tRNA_bind_bactPheRS"/>
    <property type="match status" value="1"/>
</dbReference>
<evidence type="ECO:0000256" key="5">
    <source>
        <dbReference type="ARBA" id="ARBA00022555"/>
    </source>
</evidence>
<dbReference type="EC" id="6.1.1.20" evidence="15"/>
<dbReference type="InterPro" id="IPR012340">
    <property type="entry name" value="NA-bd_OB-fold"/>
</dbReference>
<proteinExistence type="inferred from homology"/>
<evidence type="ECO:0000256" key="3">
    <source>
        <dbReference type="ARBA" id="ARBA00011209"/>
    </source>
</evidence>
<evidence type="ECO:0000256" key="6">
    <source>
        <dbReference type="ARBA" id="ARBA00022598"/>
    </source>
</evidence>
<dbReference type="EMBL" id="LCMS01000005">
    <property type="protein sequence ID" value="KKU41247.1"/>
    <property type="molecule type" value="Genomic_DNA"/>
</dbReference>
<keyword evidence="9 15" id="KW-0067">ATP-binding</keyword>
<evidence type="ECO:0000259" key="17">
    <source>
        <dbReference type="PROSITE" id="PS50886"/>
    </source>
</evidence>
<dbReference type="PANTHER" id="PTHR10947:SF0">
    <property type="entry name" value="PHENYLALANINE--TRNA LIGASE BETA SUBUNIT"/>
    <property type="match status" value="1"/>
</dbReference>
<dbReference type="InterPro" id="IPR045864">
    <property type="entry name" value="aa-tRNA-synth_II/BPL/LPL"/>
</dbReference>
<dbReference type="InterPro" id="IPR036690">
    <property type="entry name" value="Fdx_antiC-bd_sf"/>
</dbReference>
<dbReference type="Pfam" id="PF01588">
    <property type="entry name" value="tRNA_bind"/>
    <property type="match status" value="1"/>
</dbReference>
<dbReference type="PROSITE" id="PS51447">
    <property type="entry name" value="FDX_ACB"/>
    <property type="match status" value="1"/>
</dbReference>
<gene>
    <name evidence="15" type="primary">pheT</name>
    <name evidence="20" type="ORF">UX57_C0005G0077</name>
</gene>
<dbReference type="InterPro" id="IPR005121">
    <property type="entry name" value="Fdx_antiC-bd"/>
</dbReference>
<comment type="caution">
    <text evidence="20">The sequence shown here is derived from an EMBL/GenBank/DDBJ whole genome shotgun (WGS) entry which is preliminary data.</text>
</comment>
<dbReference type="SUPFAM" id="SSF54991">
    <property type="entry name" value="Anticodon-binding domain of PheRS"/>
    <property type="match status" value="1"/>
</dbReference>
<evidence type="ECO:0000256" key="12">
    <source>
        <dbReference type="ARBA" id="ARBA00022917"/>
    </source>
</evidence>
<dbReference type="PATRIC" id="fig|1618994.3.peg.432"/>
<dbReference type="Pfam" id="PF03484">
    <property type="entry name" value="B5"/>
    <property type="match status" value="1"/>
</dbReference>
<keyword evidence="4 15" id="KW-0963">Cytoplasm</keyword>
<dbReference type="Gene3D" id="3.30.56.10">
    <property type="match status" value="2"/>
</dbReference>
<dbReference type="GO" id="GO:0005524">
    <property type="term" value="F:ATP binding"/>
    <property type="evidence" value="ECO:0007669"/>
    <property type="project" value="UniProtKB-UniRule"/>
</dbReference>
<dbReference type="CDD" id="cd00769">
    <property type="entry name" value="PheRS_beta_core"/>
    <property type="match status" value="1"/>
</dbReference>
<feature type="binding site" evidence="15">
    <location>
        <position position="477"/>
    </location>
    <ligand>
        <name>Mg(2+)</name>
        <dbReference type="ChEBI" id="CHEBI:18420"/>
        <note>shared with alpha subunit</note>
    </ligand>
</feature>
<dbReference type="Gene3D" id="3.50.40.10">
    <property type="entry name" value="Phenylalanyl-trna Synthetase, Chain B, domain 3"/>
    <property type="match status" value="1"/>
</dbReference>
<dbReference type="InterPro" id="IPR005147">
    <property type="entry name" value="tRNA_synthase_B5-dom"/>
</dbReference>
<dbReference type="FunFam" id="3.30.70.380:FF:000001">
    <property type="entry name" value="Phenylalanine--tRNA ligase beta subunit"/>
    <property type="match status" value="1"/>
</dbReference>
<evidence type="ECO:0000256" key="7">
    <source>
        <dbReference type="ARBA" id="ARBA00022723"/>
    </source>
</evidence>
<keyword evidence="11 16" id="KW-0694">RNA-binding</keyword>
<evidence type="ECO:0000256" key="2">
    <source>
        <dbReference type="ARBA" id="ARBA00008653"/>
    </source>
</evidence>
<evidence type="ECO:0000256" key="13">
    <source>
        <dbReference type="ARBA" id="ARBA00023146"/>
    </source>
</evidence>
<comment type="cofactor">
    <cofactor evidence="15">
        <name>Mg(2+)</name>
        <dbReference type="ChEBI" id="CHEBI:18420"/>
    </cofactor>
    <text evidence="15">Binds 2 magnesium ions per tetramer.</text>
</comment>
<dbReference type="Pfam" id="PF03147">
    <property type="entry name" value="FDX-ACB"/>
    <property type="match status" value="1"/>
</dbReference>
<feature type="binding site" evidence="15">
    <location>
        <position position="467"/>
    </location>
    <ligand>
        <name>Mg(2+)</name>
        <dbReference type="ChEBI" id="CHEBI:18420"/>
        <note>shared with alpha subunit</note>
    </ligand>
</feature>